<feature type="domain" description="Methyl-accepting transducer" evidence="6">
    <location>
        <begin position="270"/>
        <end position="506"/>
    </location>
</feature>
<dbReference type="PRINTS" id="PR00260">
    <property type="entry name" value="CHEMTRNSDUCR"/>
</dbReference>
<dbReference type="InterPro" id="IPR004089">
    <property type="entry name" value="MCPsignal_dom"/>
</dbReference>
<dbReference type="PROSITE" id="PS50885">
    <property type="entry name" value="HAMP"/>
    <property type="match status" value="1"/>
</dbReference>
<accession>A0A1Q9GI35</accession>
<evidence type="ECO:0000256" key="2">
    <source>
        <dbReference type="ARBA" id="ARBA00023224"/>
    </source>
</evidence>
<feature type="transmembrane region" description="Helical" evidence="5">
    <location>
        <begin position="187"/>
        <end position="207"/>
    </location>
</feature>
<comment type="subcellular location">
    <subcellularLocation>
        <location evidence="1">Membrane</location>
    </subcellularLocation>
</comment>
<reference evidence="8 9" key="1">
    <citation type="submission" date="2016-09" db="EMBL/GenBank/DDBJ databases">
        <title>Photobacterium proteolyticum sp. nov. a protease producing bacterium isolated from ocean sediments of Laizhou Bay.</title>
        <authorList>
            <person name="Li Y."/>
        </authorList>
    </citation>
    <scope>NUCLEOTIDE SEQUENCE [LARGE SCALE GENOMIC DNA]</scope>
    <source>
        <strain evidence="8 9">13-12</strain>
    </source>
</reference>
<evidence type="ECO:0000256" key="4">
    <source>
        <dbReference type="PROSITE-ProRule" id="PRU00284"/>
    </source>
</evidence>
<dbReference type="RefSeq" id="WP_075766068.1">
    <property type="nucleotide sequence ID" value="NZ_MJIL01000085.1"/>
</dbReference>
<dbReference type="PANTHER" id="PTHR32089:SF112">
    <property type="entry name" value="LYSOZYME-LIKE PROTEIN-RELATED"/>
    <property type="match status" value="1"/>
</dbReference>
<organism evidence="8 9">
    <name type="scientific">Photobacterium proteolyticum</name>
    <dbReference type="NCBI Taxonomy" id="1903952"/>
    <lineage>
        <taxon>Bacteria</taxon>
        <taxon>Pseudomonadati</taxon>
        <taxon>Pseudomonadota</taxon>
        <taxon>Gammaproteobacteria</taxon>
        <taxon>Vibrionales</taxon>
        <taxon>Vibrionaceae</taxon>
        <taxon>Photobacterium</taxon>
    </lineage>
</organism>
<protein>
    <submittedName>
        <fullName evidence="8">Chemotaxis protein</fullName>
    </submittedName>
</protein>
<keyword evidence="5" id="KW-0472">Membrane</keyword>
<evidence type="ECO:0000313" key="9">
    <source>
        <dbReference type="Proteomes" id="UP000186905"/>
    </source>
</evidence>
<evidence type="ECO:0000259" key="6">
    <source>
        <dbReference type="PROSITE" id="PS50111"/>
    </source>
</evidence>
<dbReference type="Gene3D" id="1.10.287.950">
    <property type="entry name" value="Methyl-accepting chemotaxis protein"/>
    <property type="match status" value="1"/>
</dbReference>
<dbReference type="PANTHER" id="PTHR32089">
    <property type="entry name" value="METHYL-ACCEPTING CHEMOTAXIS PROTEIN MCPB"/>
    <property type="match status" value="1"/>
</dbReference>
<dbReference type="GO" id="GO:0016020">
    <property type="term" value="C:membrane"/>
    <property type="evidence" value="ECO:0007669"/>
    <property type="project" value="UniProtKB-SubCell"/>
</dbReference>
<evidence type="ECO:0000313" key="8">
    <source>
        <dbReference type="EMBL" id="OLQ74107.1"/>
    </source>
</evidence>
<evidence type="ECO:0000259" key="7">
    <source>
        <dbReference type="PROSITE" id="PS50885"/>
    </source>
</evidence>
<keyword evidence="9" id="KW-1185">Reference proteome</keyword>
<dbReference type="SMART" id="SM00283">
    <property type="entry name" value="MA"/>
    <property type="match status" value="1"/>
</dbReference>
<keyword evidence="5" id="KW-1133">Transmembrane helix</keyword>
<dbReference type="GO" id="GO:0006935">
    <property type="term" value="P:chemotaxis"/>
    <property type="evidence" value="ECO:0007669"/>
    <property type="project" value="InterPro"/>
</dbReference>
<dbReference type="PROSITE" id="PS50111">
    <property type="entry name" value="CHEMOTAXIS_TRANSDUC_2"/>
    <property type="match status" value="1"/>
</dbReference>
<dbReference type="EMBL" id="MJIL01000085">
    <property type="protein sequence ID" value="OLQ74107.1"/>
    <property type="molecule type" value="Genomic_DNA"/>
</dbReference>
<dbReference type="CDD" id="cd11386">
    <property type="entry name" value="MCP_signal"/>
    <property type="match status" value="1"/>
</dbReference>
<sequence length="542" mass="60181">MNQNWGLRGKLLACFSTLAFLIIVSYSTYSYNVIYRTAIDGLDSKLAASAYALNGLIGENAHDTLPSVSDNYESISNKISRFTKKSEIDWAYSTIEKNGKVYYTYINKSDNELASGKYKNWYLEEYKVVPQGLRDAFQTHKIQYEEYEGEFGMWRSVFIPFRNINGEYYVIGVDVALSYLDTVKNQILVQVGIFATIIILLTLLVTYKISIRIVKPLNHLNHVLQGFANGNWDLTREIPTTSHDEIGKITNSFNIFIASLRIRIQEINDGSNSITDTSKQLNNIFDGISDRSTSQAENVRSSATAIEELAASIQSVSGITNSINDQAKQFEVQTQETVTKVDQAVDGMVNVQEGVNELASNLEELDKSANKINTIVSVIKDIADQTNLLALNAAIEAARAGVQGRGFAVVADEVRNLSERTALATVEIENMLKNIHHDTNITSDNMKNSVELVNISTCHANEARSSLISFTDEIISLLNNMEQISNSMQEQSDAAQHLSGSVSCLSISADDNQIATKNSETELTDLNNRTSNLHDIVGQFRL</sequence>
<keyword evidence="2 4" id="KW-0807">Transducer</keyword>
<keyword evidence="5" id="KW-0812">Transmembrane</keyword>
<dbReference type="Pfam" id="PF00672">
    <property type="entry name" value="HAMP"/>
    <property type="match status" value="1"/>
</dbReference>
<comment type="caution">
    <text evidence="8">The sequence shown here is derived from an EMBL/GenBank/DDBJ whole genome shotgun (WGS) entry which is preliminary data.</text>
</comment>
<gene>
    <name evidence="8" type="ORF">BIT28_19710</name>
</gene>
<dbReference type="SMART" id="SM00304">
    <property type="entry name" value="HAMP"/>
    <property type="match status" value="1"/>
</dbReference>
<proteinExistence type="inferred from homology"/>
<feature type="domain" description="HAMP" evidence="7">
    <location>
        <begin position="211"/>
        <end position="265"/>
    </location>
</feature>
<comment type="similarity">
    <text evidence="3">Belongs to the methyl-accepting chemotaxis (MCP) protein family.</text>
</comment>
<dbReference type="STRING" id="1903952.BIT28_19710"/>
<dbReference type="AlphaFoldDB" id="A0A1Q9GI35"/>
<dbReference type="Proteomes" id="UP000186905">
    <property type="component" value="Unassembled WGS sequence"/>
</dbReference>
<dbReference type="GO" id="GO:0007165">
    <property type="term" value="P:signal transduction"/>
    <property type="evidence" value="ECO:0007669"/>
    <property type="project" value="UniProtKB-KW"/>
</dbReference>
<evidence type="ECO:0000256" key="5">
    <source>
        <dbReference type="SAM" id="Phobius"/>
    </source>
</evidence>
<dbReference type="Pfam" id="PF00015">
    <property type="entry name" value="MCPsignal"/>
    <property type="match status" value="1"/>
</dbReference>
<dbReference type="CDD" id="cd06225">
    <property type="entry name" value="HAMP"/>
    <property type="match status" value="1"/>
</dbReference>
<dbReference type="InterPro" id="IPR004090">
    <property type="entry name" value="Chemotax_Me-accpt_rcpt"/>
</dbReference>
<dbReference type="FunFam" id="1.10.287.950:FF:000001">
    <property type="entry name" value="Methyl-accepting chemotaxis sensory transducer"/>
    <property type="match status" value="1"/>
</dbReference>
<evidence type="ECO:0000256" key="1">
    <source>
        <dbReference type="ARBA" id="ARBA00004370"/>
    </source>
</evidence>
<dbReference type="SUPFAM" id="SSF58104">
    <property type="entry name" value="Methyl-accepting chemotaxis protein (MCP) signaling domain"/>
    <property type="match status" value="1"/>
</dbReference>
<dbReference type="InterPro" id="IPR003660">
    <property type="entry name" value="HAMP_dom"/>
</dbReference>
<dbReference type="OrthoDB" id="8613753at2"/>
<name>A0A1Q9GI35_9GAMM</name>
<evidence type="ECO:0000256" key="3">
    <source>
        <dbReference type="ARBA" id="ARBA00029447"/>
    </source>
</evidence>
<dbReference type="GO" id="GO:0004888">
    <property type="term" value="F:transmembrane signaling receptor activity"/>
    <property type="evidence" value="ECO:0007669"/>
    <property type="project" value="InterPro"/>
</dbReference>